<comment type="function">
    <text evidence="16">DNA polymerase that functions in several pathways of DNA repair. Involved in base excision repair (BER) responsible for repair of lesions that give rise to abasic (AP) sites in DNA. Also contributes to DNA double-strand break repair by non-homologous end joining and homologous recombination. Has both template-dependent and template-independent (terminal transferase) DNA polymerase activities. Has also a 5'-deoxyribose-5-phosphate lyase (dRP lyase) activity.</text>
</comment>
<dbReference type="SUPFAM" id="SSF81585">
    <property type="entry name" value="PsbU/PolX domain-like"/>
    <property type="match status" value="1"/>
</dbReference>
<dbReference type="InterPro" id="IPR028207">
    <property type="entry name" value="DNA_pol_B_palm_palm"/>
</dbReference>
<dbReference type="GO" id="GO:0003887">
    <property type="term" value="F:DNA-directed DNA polymerase activity"/>
    <property type="evidence" value="ECO:0007669"/>
    <property type="project" value="UniProtKB-UniRule"/>
</dbReference>
<dbReference type="GO" id="GO:0006303">
    <property type="term" value="P:double-strand break repair via nonhomologous end joining"/>
    <property type="evidence" value="ECO:0007669"/>
    <property type="project" value="TreeGrafter"/>
</dbReference>
<keyword evidence="11 16" id="KW-0234">DNA repair</keyword>
<dbReference type="InterPro" id="IPR002054">
    <property type="entry name" value="DNA-dir_DNA_pol_X"/>
</dbReference>
<evidence type="ECO:0000256" key="12">
    <source>
        <dbReference type="ARBA" id="ARBA00023239"/>
    </source>
</evidence>
<evidence type="ECO:0000256" key="16">
    <source>
        <dbReference type="RuleBase" id="RU366014"/>
    </source>
</evidence>
<dbReference type="Gene3D" id="3.40.50.10190">
    <property type="entry name" value="BRCT domain"/>
    <property type="match status" value="1"/>
</dbReference>
<dbReference type="FunFam" id="1.10.150.20:FF:000010">
    <property type="entry name" value="DNA polymerase lambda"/>
    <property type="match status" value="1"/>
</dbReference>
<evidence type="ECO:0000256" key="5">
    <source>
        <dbReference type="ARBA" id="ARBA00022679"/>
    </source>
</evidence>
<dbReference type="GO" id="GO:0016829">
    <property type="term" value="F:lyase activity"/>
    <property type="evidence" value="ECO:0007669"/>
    <property type="project" value="UniProtKB-KW"/>
</dbReference>
<dbReference type="Pfam" id="PF14792">
    <property type="entry name" value="DNA_pol_B_palm"/>
    <property type="match status" value="1"/>
</dbReference>
<dbReference type="CDD" id="cd00141">
    <property type="entry name" value="NT_POLXc"/>
    <property type="match status" value="1"/>
</dbReference>
<dbReference type="GO" id="GO:0046872">
    <property type="term" value="F:metal ion binding"/>
    <property type="evidence" value="ECO:0007669"/>
    <property type="project" value="UniProtKB-UniRule"/>
</dbReference>
<feature type="active site" description="Nucleophile; Schiff-base intermediate with DNA; for 5'-dRP lyase activity" evidence="15">
    <location>
        <position position="223"/>
    </location>
</feature>
<protein>
    <recommendedName>
        <fullName evidence="16">DNA polymerase</fullName>
        <ecNumber evidence="16">2.7.7.7</ecNumber>
    </recommendedName>
</protein>
<keyword evidence="9 16" id="KW-0227">DNA damage</keyword>
<evidence type="ECO:0000256" key="3">
    <source>
        <dbReference type="ARBA" id="ARBA00008323"/>
    </source>
</evidence>
<keyword evidence="13 16" id="KW-0539">Nucleus</keyword>
<evidence type="ECO:0000256" key="8">
    <source>
        <dbReference type="ARBA" id="ARBA00022723"/>
    </source>
</evidence>
<evidence type="ECO:0000313" key="19">
    <source>
        <dbReference type="EMBL" id="KAF4663372.1"/>
    </source>
</evidence>
<dbReference type="InterPro" id="IPR043519">
    <property type="entry name" value="NT_sf"/>
</dbReference>
<dbReference type="InterPro" id="IPR001357">
    <property type="entry name" value="BRCT_dom"/>
</dbReference>
<proteinExistence type="inferred from homology"/>
<accession>A0A7J6LVN5</accession>
<dbReference type="InterPro" id="IPR027421">
    <property type="entry name" value="DNA_pol_lamdba_lyase_dom_sf"/>
</dbReference>
<evidence type="ECO:0000256" key="4">
    <source>
        <dbReference type="ARBA" id="ARBA00022634"/>
    </source>
</evidence>
<dbReference type="EMBL" id="JABAHT010000144">
    <property type="protein sequence ID" value="KAF4663372.1"/>
    <property type="molecule type" value="Genomic_DNA"/>
</dbReference>
<name>A0A7J6LVN5_PEROL</name>
<evidence type="ECO:0000256" key="7">
    <source>
        <dbReference type="ARBA" id="ARBA00022705"/>
    </source>
</evidence>
<comment type="caution">
    <text evidence="19">The sequence shown here is derived from an EMBL/GenBank/DDBJ whole genome shotgun (WGS) entry which is preliminary data.</text>
</comment>
<dbReference type="InterPro" id="IPR022312">
    <property type="entry name" value="DNA_pol_X"/>
</dbReference>
<keyword evidence="10 16" id="KW-0239">DNA-directed DNA polymerase</keyword>
<keyword evidence="8" id="KW-0479">Metal-binding</keyword>
<dbReference type="OrthoDB" id="205514at2759"/>
<dbReference type="SUPFAM" id="SSF81301">
    <property type="entry name" value="Nucleotidyltransferase"/>
    <property type="match status" value="1"/>
</dbReference>
<gene>
    <name evidence="19" type="ORF">FOZ61_001720</name>
</gene>
<dbReference type="PANTHER" id="PTHR11276">
    <property type="entry name" value="DNA POLYMERASE TYPE-X FAMILY MEMBER"/>
    <property type="match status" value="1"/>
</dbReference>
<evidence type="ECO:0000256" key="17">
    <source>
        <dbReference type="SAM" id="MobiDB-lite"/>
    </source>
</evidence>
<evidence type="ECO:0000259" key="18">
    <source>
        <dbReference type="PROSITE" id="PS50172"/>
    </source>
</evidence>
<dbReference type="InterPro" id="IPR002008">
    <property type="entry name" value="DNA_pol_X_beta-like"/>
</dbReference>
<dbReference type="PANTHER" id="PTHR11276:SF28">
    <property type="entry name" value="DNA POLYMERASE LAMBDA"/>
    <property type="match status" value="1"/>
</dbReference>
<dbReference type="InterPro" id="IPR036420">
    <property type="entry name" value="BRCT_dom_sf"/>
</dbReference>
<evidence type="ECO:0000256" key="14">
    <source>
        <dbReference type="ARBA" id="ARBA00049244"/>
    </source>
</evidence>
<dbReference type="Pfam" id="PF14716">
    <property type="entry name" value="HHH_8"/>
    <property type="match status" value="1"/>
</dbReference>
<dbReference type="InterPro" id="IPR037160">
    <property type="entry name" value="DNA_Pol_thumb_sf"/>
</dbReference>
<feature type="region of interest" description="Disordered" evidence="17">
    <location>
        <begin position="105"/>
        <end position="154"/>
    </location>
</feature>
<dbReference type="PRINTS" id="PR00870">
    <property type="entry name" value="DNAPOLXBETA"/>
</dbReference>
<comment type="subcellular location">
    <subcellularLocation>
        <location evidence="2 16">Nucleus</location>
    </subcellularLocation>
</comment>
<dbReference type="Gene3D" id="3.30.210.10">
    <property type="entry name" value="DNA polymerase, thumb domain"/>
    <property type="match status" value="1"/>
</dbReference>
<evidence type="ECO:0000313" key="20">
    <source>
        <dbReference type="Proteomes" id="UP000570595"/>
    </source>
</evidence>
<evidence type="ECO:0000256" key="10">
    <source>
        <dbReference type="ARBA" id="ARBA00022932"/>
    </source>
</evidence>
<dbReference type="SUPFAM" id="SSF47802">
    <property type="entry name" value="DNA polymerase beta, N-terminal domain-like"/>
    <property type="match status" value="1"/>
</dbReference>
<keyword evidence="12" id="KW-0456">Lyase</keyword>
<dbReference type="AlphaFoldDB" id="A0A7J6LVN5"/>
<evidence type="ECO:0000256" key="13">
    <source>
        <dbReference type="ARBA" id="ARBA00023242"/>
    </source>
</evidence>
<evidence type="ECO:0000256" key="9">
    <source>
        <dbReference type="ARBA" id="ARBA00022763"/>
    </source>
</evidence>
<dbReference type="Gene3D" id="1.10.150.110">
    <property type="entry name" value="DNA polymerase beta, N-terminal domain-like"/>
    <property type="match status" value="1"/>
</dbReference>
<evidence type="ECO:0000256" key="2">
    <source>
        <dbReference type="ARBA" id="ARBA00004123"/>
    </source>
</evidence>
<dbReference type="Gene3D" id="3.30.460.10">
    <property type="entry name" value="Beta Polymerase, domain 2"/>
    <property type="match status" value="1"/>
</dbReference>
<evidence type="ECO:0000256" key="15">
    <source>
        <dbReference type="PIRSR" id="PIRSR622312-50"/>
    </source>
</evidence>
<keyword evidence="6 16" id="KW-0548">Nucleotidyltransferase</keyword>
<keyword evidence="5 16" id="KW-0808">Transferase</keyword>
<dbReference type="SUPFAM" id="SSF52113">
    <property type="entry name" value="BRCT domain"/>
    <property type="match status" value="1"/>
</dbReference>
<dbReference type="InterPro" id="IPR018944">
    <property type="entry name" value="DNA_pol_lambd_fingers_domain"/>
</dbReference>
<dbReference type="GO" id="GO:0005634">
    <property type="term" value="C:nucleus"/>
    <property type="evidence" value="ECO:0007669"/>
    <property type="project" value="UniProtKB-SubCell"/>
</dbReference>
<comment type="catalytic activity">
    <reaction evidence="14 16">
        <text>DNA(n) + a 2'-deoxyribonucleoside 5'-triphosphate = DNA(n+1) + diphosphate</text>
        <dbReference type="Rhea" id="RHEA:22508"/>
        <dbReference type="Rhea" id="RHEA-COMP:17339"/>
        <dbReference type="Rhea" id="RHEA-COMP:17340"/>
        <dbReference type="ChEBI" id="CHEBI:33019"/>
        <dbReference type="ChEBI" id="CHEBI:61560"/>
        <dbReference type="ChEBI" id="CHEBI:173112"/>
        <dbReference type="EC" id="2.7.7.7"/>
    </reaction>
</comment>
<dbReference type="Pfam" id="PF10391">
    <property type="entry name" value="DNA_pol_lambd_f"/>
    <property type="match status" value="1"/>
</dbReference>
<keyword evidence="7" id="KW-0235">DNA replication</keyword>
<dbReference type="SMART" id="SM00483">
    <property type="entry name" value="POLXc"/>
    <property type="match status" value="1"/>
</dbReference>
<organism evidence="19 20">
    <name type="scientific">Perkinsus olseni</name>
    <name type="common">Perkinsus atlanticus</name>
    <dbReference type="NCBI Taxonomy" id="32597"/>
    <lineage>
        <taxon>Eukaryota</taxon>
        <taxon>Sar</taxon>
        <taxon>Alveolata</taxon>
        <taxon>Perkinsozoa</taxon>
        <taxon>Perkinsea</taxon>
        <taxon>Perkinsida</taxon>
        <taxon>Perkinsidae</taxon>
        <taxon>Perkinsus</taxon>
    </lineage>
</organism>
<dbReference type="PROSITE" id="PS50172">
    <property type="entry name" value="BRCT"/>
    <property type="match status" value="1"/>
</dbReference>
<keyword evidence="4" id="KW-0237">DNA synthesis</keyword>
<dbReference type="Proteomes" id="UP000570595">
    <property type="component" value="Unassembled WGS sequence"/>
</dbReference>
<evidence type="ECO:0000256" key="11">
    <source>
        <dbReference type="ARBA" id="ARBA00023204"/>
    </source>
</evidence>
<feature type="domain" description="BRCT" evidence="18">
    <location>
        <begin position="6"/>
        <end position="101"/>
    </location>
</feature>
<dbReference type="InterPro" id="IPR029398">
    <property type="entry name" value="PolB_thumb"/>
</dbReference>
<comment type="cofactor">
    <cofactor evidence="1">
        <name>Mn(2+)</name>
        <dbReference type="ChEBI" id="CHEBI:29035"/>
    </cofactor>
</comment>
<dbReference type="PRINTS" id="PR00869">
    <property type="entry name" value="DNAPOLX"/>
</dbReference>
<dbReference type="Gene3D" id="1.10.150.20">
    <property type="entry name" value="5' to 3' exonuclease, C-terminal subdomain"/>
    <property type="match status" value="1"/>
</dbReference>
<sequence>MKRELEENLFLNGCQIYIVPLGSLSPTTWRSKILVKRAQEAGAEVCRHQLDSAICLACNSVSVMKLRSFLNGDPPASILKADWLCDCLDEQRKLPFDRYRIHLTDSERSSAQEAGDAPAVSPTAPREPPVPKEVPTATRDDGSQNSDEAGGPLDCNKRLSQIFGDLEANLRHNKGDSDEFRARSYRRAADKIDKLNYPLDSDAAVERFELQCGSGIGIKIKEKIREFVSTGTVKKAEVIGSAERAIGIRELTNVWGVGITTAEKWYAMGIRNVEALRHTENVELNHNQKIGLKYFEEFNSKIPRQEVDEISAVVLAGVDRATLAKYGGVDNFNVVVCGSYRRGKVMCGDVDFLITHKTKQLTYTENAAILSSIIASLSEGGVSESFPQAKLTDHLNQYHQHLRGSGITTPVFDDPYDNEMDDNLVPQAMDKMSSPTYFGVFQLSFKHIHRRIDIKVWSLQDYPYALVHFTGSGVFNRRMRYYAKTKLGLKVNDHGVFRSDGSCIPCKTEKDVFDCLHIKYIDPTLRESETALEILEQN</sequence>
<comment type="similarity">
    <text evidence="3 16">Belongs to the DNA polymerase type-X family.</text>
</comment>
<evidence type="ECO:0000256" key="6">
    <source>
        <dbReference type="ARBA" id="ARBA00022695"/>
    </source>
</evidence>
<dbReference type="GO" id="GO:0003677">
    <property type="term" value="F:DNA binding"/>
    <property type="evidence" value="ECO:0007669"/>
    <property type="project" value="UniProtKB-UniRule"/>
</dbReference>
<dbReference type="InterPro" id="IPR010996">
    <property type="entry name" value="HHH_MUS81"/>
</dbReference>
<evidence type="ECO:0000256" key="1">
    <source>
        <dbReference type="ARBA" id="ARBA00001936"/>
    </source>
</evidence>
<dbReference type="Pfam" id="PF14791">
    <property type="entry name" value="DNA_pol_B_thumb"/>
    <property type="match status" value="1"/>
</dbReference>
<reference evidence="19 20" key="1">
    <citation type="submission" date="2020-04" db="EMBL/GenBank/DDBJ databases">
        <title>Perkinsus olseni comparative genomics.</title>
        <authorList>
            <person name="Bogema D.R."/>
        </authorList>
    </citation>
    <scope>NUCLEOTIDE SEQUENCE [LARGE SCALE GENOMIC DNA]</scope>
    <source>
        <strain evidence="19">ATCC PRA-179</strain>
    </source>
</reference>
<dbReference type="EC" id="2.7.7.7" evidence="16"/>